<evidence type="ECO:0000313" key="1">
    <source>
        <dbReference type="EMBL" id="KAK4123692.1"/>
    </source>
</evidence>
<name>A0AAN6TZM3_9PEZI</name>
<dbReference type="RefSeq" id="XP_062647463.1">
    <property type="nucleotide sequence ID" value="XM_062787290.1"/>
</dbReference>
<dbReference type="AlphaFoldDB" id="A0AAN6TZM3"/>
<comment type="caution">
    <text evidence="1">The sequence shown here is derived from an EMBL/GenBank/DDBJ whole genome shotgun (WGS) entry which is preliminary data.</text>
</comment>
<reference evidence="1" key="1">
    <citation type="journal article" date="2023" name="Mol. Phylogenet. Evol.">
        <title>Genome-scale phylogeny and comparative genomics of the fungal order Sordariales.</title>
        <authorList>
            <person name="Hensen N."/>
            <person name="Bonometti L."/>
            <person name="Westerberg I."/>
            <person name="Brannstrom I.O."/>
            <person name="Guillou S."/>
            <person name="Cros-Aarteil S."/>
            <person name="Calhoun S."/>
            <person name="Haridas S."/>
            <person name="Kuo A."/>
            <person name="Mondo S."/>
            <person name="Pangilinan J."/>
            <person name="Riley R."/>
            <person name="LaButti K."/>
            <person name="Andreopoulos B."/>
            <person name="Lipzen A."/>
            <person name="Chen C."/>
            <person name="Yan M."/>
            <person name="Daum C."/>
            <person name="Ng V."/>
            <person name="Clum A."/>
            <person name="Steindorff A."/>
            <person name="Ohm R.A."/>
            <person name="Martin F."/>
            <person name="Silar P."/>
            <person name="Natvig D.O."/>
            <person name="Lalanne C."/>
            <person name="Gautier V."/>
            <person name="Ament-Velasquez S.L."/>
            <person name="Kruys A."/>
            <person name="Hutchinson M.I."/>
            <person name="Powell A.J."/>
            <person name="Barry K."/>
            <person name="Miller A.N."/>
            <person name="Grigoriev I.V."/>
            <person name="Debuchy R."/>
            <person name="Gladieux P."/>
            <person name="Hiltunen Thoren M."/>
            <person name="Johannesson H."/>
        </authorList>
    </citation>
    <scope>NUCLEOTIDE SEQUENCE</scope>
    <source>
        <strain evidence="1">CBS 731.68</strain>
    </source>
</reference>
<protein>
    <submittedName>
        <fullName evidence="1">Uncharacterized protein</fullName>
    </submittedName>
</protein>
<dbReference type="Proteomes" id="UP001302602">
    <property type="component" value="Unassembled WGS sequence"/>
</dbReference>
<evidence type="ECO:0000313" key="2">
    <source>
        <dbReference type="Proteomes" id="UP001302602"/>
    </source>
</evidence>
<keyword evidence="2" id="KW-1185">Reference proteome</keyword>
<proteinExistence type="predicted"/>
<reference evidence="1" key="2">
    <citation type="submission" date="2023-05" db="EMBL/GenBank/DDBJ databases">
        <authorList>
            <consortium name="Lawrence Berkeley National Laboratory"/>
            <person name="Steindorff A."/>
            <person name="Hensen N."/>
            <person name="Bonometti L."/>
            <person name="Westerberg I."/>
            <person name="Brannstrom I.O."/>
            <person name="Guillou S."/>
            <person name="Cros-Aarteil S."/>
            <person name="Calhoun S."/>
            <person name="Haridas S."/>
            <person name="Kuo A."/>
            <person name="Mondo S."/>
            <person name="Pangilinan J."/>
            <person name="Riley R."/>
            <person name="Labutti K."/>
            <person name="Andreopoulos B."/>
            <person name="Lipzen A."/>
            <person name="Chen C."/>
            <person name="Yanf M."/>
            <person name="Daum C."/>
            <person name="Ng V."/>
            <person name="Clum A."/>
            <person name="Ohm R."/>
            <person name="Martin F."/>
            <person name="Silar P."/>
            <person name="Natvig D."/>
            <person name="Lalanne C."/>
            <person name="Gautier V."/>
            <person name="Ament-Velasquez S.L."/>
            <person name="Kruys A."/>
            <person name="Hutchinson M.I."/>
            <person name="Powell A.J."/>
            <person name="Barry K."/>
            <person name="Miller A.N."/>
            <person name="Grigoriev I.V."/>
            <person name="Debuchy R."/>
            <person name="Gladieux P."/>
            <person name="Thoren M.H."/>
            <person name="Johannesson H."/>
        </authorList>
    </citation>
    <scope>NUCLEOTIDE SEQUENCE</scope>
    <source>
        <strain evidence="1">CBS 731.68</strain>
    </source>
</reference>
<gene>
    <name evidence="1" type="ORF">N657DRAFT_421406</name>
</gene>
<dbReference type="GeneID" id="87824060"/>
<dbReference type="EMBL" id="MU853228">
    <property type="protein sequence ID" value="KAK4123692.1"/>
    <property type="molecule type" value="Genomic_DNA"/>
</dbReference>
<organism evidence="1 2">
    <name type="scientific">Parathielavia appendiculata</name>
    <dbReference type="NCBI Taxonomy" id="2587402"/>
    <lineage>
        <taxon>Eukaryota</taxon>
        <taxon>Fungi</taxon>
        <taxon>Dikarya</taxon>
        <taxon>Ascomycota</taxon>
        <taxon>Pezizomycotina</taxon>
        <taxon>Sordariomycetes</taxon>
        <taxon>Sordariomycetidae</taxon>
        <taxon>Sordariales</taxon>
        <taxon>Chaetomiaceae</taxon>
        <taxon>Parathielavia</taxon>
    </lineage>
</organism>
<accession>A0AAN6TZM3</accession>
<sequence>MSEMQSAALRRSGRSVLLTGSSGRHREHHDGAVKVTTRICCWTLVTCRYRKYASLCGLHRAVTTAILTFEKRLTDDGGKAGDKGCGHGQSANLSEFALYPSIPSLLLLLPNHAACEHRHSMFPLTSPFNSPIPSLMRRGMRCGTLSVRPGVVRPFTRHRPHLLMHALREGRNSRDGCGAQCDTRFARLCTCMLLLRLVVHKWTGQAGTNTYRQELLYSPWTDCRDGIWQLDEYLAGDR</sequence>